<accession>A0A850NU43</accession>
<name>A0A850NU43_9PROT</name>
<reference evidence="1 2" key="1">
    <citation type="submission" date="2020-06" db="EMBL/GenBank/DDBJ databases">
        <title>Description of novel acetic acid bacteria.</title>
        <authorList>
            <person name="Sombolestani A."/>
        </authorList>
    </citation>
    <scope>NUCLEOTIDE SEQUENCE [LARGE SCALE GENOMIC DNA]</scope>
    <source>
        <strain evidence="1 2">LMG 26838</strain>
    </source>
</reference>
<evidence type="ECO:0000313" key="1">
    <source>
        <dbReference type="EMBL" id="NVN32424.1"/>
    </source>
</evidence>
<dbReference type="Proteomes" id="UP000565205">
    <property type="component" value="Unassembled WGS sequence"/>
</dbReference>
<comment type="caution">
    <text evidence="1">The sequence shown here is derived from an EMBL/GenBank/DDBJ whole genome shotgun (WGS) entry which is preliminary data.</text>
</comment>
<dbReference type="RefSeq" id="WP_176627255.1">
    <property type="nucleotide sequence ID" value="NZ_JABXXQ010000847.1"/>
</dbReference>
<evidence type="ECO:0000313" key="2">
    <source>
        <dbReference type="Proteomes" id="UP000565205"/>
    </source>
</evidence>
<sequence length="67" mass="7290">MRNPDFRTPPTMTLQVMLAAGSQAVAASTDAVRRALSASTRGAQADLLFFEAWERSPTLGGIQRIRQ</sequence>
<feature type="non-terminal residue" evidence="1">
    <location>
        <position position="67"/>
    </location>
</feature>
<organism evidence="1 2">
    <name type="scientific">Endobacter medicaginis</name>
    <dbReference type="NCBI Taxonomy" id="1181271"/>
    <lineage>
        <taxon>Bacteria</taxon>
        <taxon>Pseudomonadati</taxon>
        <taxon>Pseudomonadota</taxon>
        <taxon>Alphaproteobacteria</taxon>
        <taxon>Acetobacterales</taxon>
        <taxon>Acetobacteraceae</taxon>
        <taxon>Endobacter</taxon>
    </lineage>
</organism>
<protein>
    <submittedName>
        <fullName evidence="1">Uncharacterized protein</fullName>
    </submittedName>
</protein>
<proteinExistence type="predicted"/>
<dbReference type="EMBL" id="JABXXQ010000847">
    <property type="protein sequence ID" value="NVN32424.1"/>
    <property type="molecule type" value="Genomic_DNA"/>
</dbReference>
<dbReference type="AlphaFoldDB" id="A0A850NU43"/>
<gene>
    <name evidence="1" type="ORF">HUK83_19030</name>
</gene>